<keyword evidence="8" id="KW-0812">Transmembrane</keyword>
<dbReference type="InterPro" id="IPR011009">
    <property type="entry name" value="Kinase-like_dom_sf"/>
</dbReference>
<dbReference type="Gene3D" id="3.80.10.10">
    <property type="entry name" value="Ribonuclease Inhibitor"/>
    <property type="match status" value="1"/>
</dbReference>
<dbReference type="InterPro" id="IPR017441">
    <property type="entry name" value="Protein_kinase_ATP_BS"/>
</dbReference>
<feature type="domain" description="Protein kinase" evidence="9">
    <location>
        <begin position="28"/>
        <end position="296"/>
    </location>
</feature>
<dbReference type="Gene3D" id="1.10.510.10">
    <property type="entry name" value="Transferase(Phosphotransferase) domain 1"/>
    <property type="match status" value="1"/>
</dbReference>
<dbReference type="PROSITE" id="PS00108">
    <property type="entry name" value="PROTEIN_KINASE_ST"/>
    <property type="match status" value="1"/>
</dbReference>
<dbReference type="PROSITE" id="PS00107">
    <property type="entry name" value="PROTEIN_KINASE_ATP"/>
    <property type="match status" value="1"/>
</dbReference>
<organism evidence="10 11">
    <name type="scientific">Candidatus Obscuribacter phosphatis</name>
    <dbReference type="NCBI Taxonomy" id="1906157"/>
    <lineage>
        <taxon>Bacteria</taxon>
        <taxon>Bacillati</taxon>
        <taxon>Candidatus Melainabacteria</taxon>
        <taxon>Candidatus Obscuribacterales</taxon>
        <taxon>Candidatus Obscuribacteraceae</taxon>
        <taxon>Candidatus Obscuribacter</taxon>
    </lineage>
</organism>
<dbReference type="InterPro" id="IPR000719">
    <property type="entry name" value="Prot_kinase_dom"/>
</dbReference>
<dbReference type="CDD" id="cd14014">
    <property type="entry name" value="STKc_PknB_like"/>
    <property type="match status" value="1"/>
</dbReference>
<dbReference type="InterPro" id="IPR032675">
    <property type="entry name" value="LRR_dom_sf"/>
</dbReference>
<keyword evidence="4 10" id="KW-0418">Kinase</keyword>
<dbReference type="EMBL" id="JAFLCK010000018">
    <property type="protein sequence ID" value="MBN8661290.1"/>
    <property type="molecule type" value="Genomic_DNA"/>
</dbReference>
<evidence type="ECO:0000313" key="10">
    <source>
        <dbReference type="EMBL" id="MBN8661290.1"/>
    </source>
</evidence>
<comment type="caution">
    <text evidence="10">The sequence shown here is derived from an EMBL/GenBank/DDBJ whole genome shotgun (WGS) entry which is preliminary data.</text>
</comment>
<evidence type="ECO:0000256" key="1">
    <source>
        <dbReference type="ARBA" id="ARBA00012513"/>
    </source>
</evidence>
<evidence type="ECO:0000256" key="8">
    <source>
        <dbReference type="SAM" id="Phobius"/>
    </source>
</evidence>
<dbReference type="EC" id="2.7.11.1" evidence="1"/>
<accession>A0A8J7PM95</accession>
<gene>
    <name evidence="10" type="ORF">J0M35_13060</name>
</gene>
<keyword evidence="2" id="KW-0808">Transferase</keyword>
<dbReference type="AlphaFoldDB" id="A0A8J7PM95"/>
<name>A0A8J7PM95_9BACT</name>
<keyword evidence="8" id="KW-0472">Membrane</keyword>
<dbReference type="SUPFAM" id="SSF56112">
    <property type="entry name" value="Protein kinase-like (PK-like)"/>
    <property type="match status" value="1"/>
</dbReference>
<evidence type="ECO:0000256" key="2">
    <source>
        <dbReference type="ARBA" id="ARBA00022679"/>
    </source>
</evidence>
<dbReference type="PANTHER" id="PTHR43289">
    <property type="entry name" value="MITOGEN-ACTIVATED PROTEIN KINASE KINASE KINASE 20-RELATED"/>
    <property type="match status" value="1"/>
</dbReference>
<dbReference type="Proteomes" id="UP000664277">
    <property type="component" value="Unassembled WGS sequence"/>
</dbReference>
<proteinExistence type="predicted"/>
<feature type="region of interest" description="Disordered" evidence="7">
    <location>
        <begin position="400"/>
        <end position="419"/>
    </location>
</feature>
<dbReference type="GO" id="GO:0005524">
    <property type="term" value="F:ATP binding"/>
    <property type="evidence" value="ECO:0007669"/>
    <property type="project" value="UniProtKB-UniRule"/>
</dbReference>
<protein>
    <recommendedName>
        <fullName evidence="1">non-specific serine/threonine protein kinase</fullName>
        <ecNumber evidence="1">2.7.11.1</ecNumber>
    </recommendedName>
</protein>
<dbReference type="Pfam" id="PF00069">
    <property type="entry name" value="Pkinase"/>
    <property type="match status" value="1"/>
</dbReference>
<evidence type="ECO:0000256" key="7">
    <source>
        <dbReference type="SAM" id="MobiDB-lite"/>
    </source>
</evidence>
<dbReference type="SUPFAM" id="SSF52047">
    <property type="entry name" value="RNI-like"/>
    <property type="match status" value="1"/>
</dbReference>
<dbReference type="SMART" id="SM00220">
    <property type="entry name" value="S_TKc"/>
    <property type="match status" value="1"/>
</dbReference>
<evidence type="ECO:0000256" key="4">
    <source>
        <dbReference type="ARBA" id="ARBA00022777"/>
    </source>
</evidence>
<reference evidence="10" key="1">
    <citation type="submission" date="2021-02" db="EMBL/GenBank/DDBJ databases">
        <title>Genome-Resolved Metagenomics of a Microbial Community Performing Photosynthetic Biological Nutrient Removal.</title>
        <authorList>
            <person name="Mcdaniel E.A."/>
        </authorList>
    </citation>
    <scope>NUCLEOTIDE SEQUENCE</scope>
    <source>
        <strain evidence="10">UWPOB_OBS1</strain>
    </source>
</reference>
<evidence type="ECO:0000256" key="6">
    <source>
        <dbReference type="PROSITE-ProRule" id="PRU10141"/>
    </source>
</evidence>
<evidence type="ECO:0000313" key="11">
    <source>
        <dbReference type="Proteomes" id="UP000664277"/>
    </source>
</evidence>
<dbReference type="PANTHER" id="PTHR43289:SF6">
    <property type="entry name" value="SERINE_THREONINE-PROTEIN KINASE NEKL-3"/>
    <property type="match status" value="1"/>
</dbReference>
<dbReference type="GO" id="GO:0004674">
    <property type="term" value="F:protein serine/threonine kinase activity"/>
    <property type="evidence" value="ECO:0007669"/>
    <property type="project" value="UniProtKB-EC"/>
</dbReference>
<evidence type="ECO:0000256" key="3">
    <source>
        <dbReference type="ARBA" id="ARBA00022741"/>
    </source>
</evidence>
<keyword evidence="3 6" id="KW-0547">Nucleotide-binding</keyword>
<evidence type="ECO:0000256" key="5">
    <source>
        <dbReference type="ARBA" id="ARBA00022840"/>
    </source>
</evidence>
<dbReference type="PROSITE" id="PS50011">
    <property type="entry name" value="PROTEIN_KINASE_DOM"/>
    <property type="match status" value="1"/>
</dbReference>
<keyword evidence="8" id="KW-1133">Transmembrane helix</keyword>
<evidence type="ECO:0000259" key="9">
    <source>
        <dbReference type="PROSITE" id="PS50011"/>
    </source>
</evidence>
<feature type="binding site" evidence="6">
    <location>
        <position position="57"/>
    </location>
    <ligand>
        <name>ATP</name>
        <dbReference type="ChEBI" id="CHEBI:30616"/>
    </ligand>
</feature>
<dbReference type="Gene3D" id="3.30.200.20">
    <property type="entry name" value="Phosphorylase Kinase, domain 1"/>
    <property type="match status" value="1"/>
</dbReference>
<sequence length="720" mass="80005">MSTGSQEAARTSGGQGEFGPGALIGGSYRLINFIGAGAMGDVYKAKHEMMPREYALKILNENQVTENAWRRFQLEAQAIAKLNHKSIVSIHNFGIHNGSKPFYVMELLEGESLFDRLNRCEFLKVAEALPIFIELCDAFGYAHKQGIIHRDIKPQNIILLNKPELGSAIRIVDFGIAKLTQTTDPQNQNLTRMGEVFGSPFYMSPEQTMGQRVDSRSDIYSLGCTLYETLVSMPPLRGRNSTETMILHQTKIPPMLKEASDAQTFSDGIEYLVAKMLAKAPSDRYQTMEAVKHDLELLQQGKDLNTVSYYAAPSPRRSTQRIEAQVEERGNLREELSESSQYTVPPSGNRLLPVFIIAGIVLTFAAVGFIGYNYLISSKTKTTSKLPQINISEDVEQLTATPNPLNDESGLEVSKSDPSSYLKKPFPFAKIVDSEGKRLRVFSFPKDLRFGHLKTRENMGMTRGALGQPAESNPRFEFTDHVILTPSKALIANPEFLKGFRNGDIYAVAFSTDFQIKNGLSHFSKIPGLSALILVRYADMGAGIVKTLREFSSIKELWISDSSLNLGTLSGSDLPQSLELLAISNPAKPFVLFPTKILAGKSLKQLNFVGLDFTRQDFKHFGQIKTLEDLEISNSRAIMTGAEIRELANLKQLKRLTLSRSQLTSDAEKELAKFKQLKSLTVSSKQITSELYASARKAGFSITKEDEPKPEPVQLPAMNF</sequence>
<keyword evidence="5 6" id="KW-0067">ATP-binding</keyword>
<feature type="transmembrane region" description="Helical" evidence="8">
    <location>
        <begin position="351"/>
        <end position="375"/>
    </location>
</feature>
<dbReference type="InterPro" id="IPR008271">
    <property type="entry name" value="Ser/Thr_kinase_AS"/>
</dbReference>